<protein>
    <recommendedName>
        <fullName evidence="4">AAA+ ATPase domain-containing protein</fullName>
    </recommendedName>
</protein>
<evidence type="ECO:0000313" key="5">
    <source>
        <dbReference type="EMBL" id="SVB52834.1"/>
    </source>
</evidence>
<gene>
    <name evidence="5" type="ORF">METZ01_LOCUS205688</name>
</gene>
<dbReference type="InterPro" id="IPR018368">
    <property type="entry name" value="ClpA/B_CS1"/>
</dbReference>
<evidence type="ECO:0000256" key="3">
    <source>
        <dbReference type="ARBA" id="ARBA00023186"/>
    </source>
</evidence>
<dbReference type="GO" id="GO:0016887">
    <property type="term" value="F:ATP hydrolysis activity"/>
    <property type="evidence" value="ECO:0007669"/>
    <property type="project" value="InterPro"/>
</dbReference>
<dbReference type="CDD" id="cd19499">
    <property type="entry name" value="RecA-like_ClpB_Hsp104-like"/>
    <property type="match status" value="1"/>
</dbReference>
<dbReference type="AlphaFoldDB" id="A0A382ERP4"/>
<name>A0A382ERP4_9ZZZZ</name>
<evidence type="ECO:0000256" key="2">
    <source>
        <dbReference type="ARBA" id="ARBA00022840"/>
    </source>
</evidence>
<dbReference type="PRINTS" id="PR00300">
    <property type="entry name" value="CLPPROTEASEA"/>
</dbReference>
<dbReference type="EMBL" id="UINC01045725">
    <property type="protein sequence ID" value="SVB52834.1"/>
    <property type="molecule type" value="Genomic_DNA"/>
</dbReference>
<dbReference type="InterPro" id="IPR027417">
    <property type="entry name" value="P-loop_NTPase"/>
</dbReference>
<dbReference type="InterPro" id="IPR003959">
    <property type="entry name" value="ATPase_AAA_core"/>
</dbReference>
<keyword evidence="1" id="KW-0547">Nucleotide-binding</keyword>
<dbReference type="InterPro" id="IPR003593">
    <property type="entry name" value="AAA+_ATPase"/>
</dbReference>
<evidence type="ECO:0000256" key="1">
    <source>
        <dbReference type="ARBA" id="ARBA00022741"/>
    </source>
</evidence>
<evidence type="ECO:0000259" key="4">
    <source>
        <dbReference type="SMART" id="SM00382"/>
    </source>
</evidence>
<sequence>GEPGVGKTAIAEGLALMITEGKVPKILEKKTVFSLDIASLVAGTKYRGEFEERAKMVFEQLAKKDNVILFIDEIHMIMGAGSAGGSNIDIANLLKPLLASGKLFCVGATTSEEYRENFEKDRALQRRFQKVVVDQPSKETTKLIIKGLQHYYEAFHELEYTEEALDYAVELAERYMHGKFNPDRVIDVMDIAGARGKLHGHKGPITKQQIEEAISKITRIPMDMIDAKENTNYNNLEDKIKTKLFGQDGAVSALVESILVSKSGMRDRNKPIGSFLFVGPTGTGKTELCRQLAHNLSIKLRKYDMSEYMEQHSVSKLIGAPPGYVGHAEGGMGAGQLINDVEETPNCVVLLDEVEKAHPSVMNLLLQVMDDGKLTGSTGKEADFSNVILIMTSNLGSAQKAKHAIGFSTDNEDASYEAVKRFFSPEFRNRIDATIEFNSLEKEHIDMIVDKTINEIKFLIEVIF</sequence>
<dbReference type="Pfam" id="PF07724">
    <property type="entry name" value="AAA_2"/>
    <property type="match status" value="1"/>
</dbReference>
<reference evidence="5" key="1">
    <citation type="submission" date="2018-05" db="EMBL/GenBank/DDBJ databases">
        <authorList>
            <person name="Lanie J.A."/>
            <person name="Ng W.-L."/>
            <person name="Kazmierczak K.M."/>
            <person name="Andrzejewski T.M."/>
            <person name="Davidsen T.M."/>
            <person name="Wayne K.J."/>
            <person name="Tettelin H."/>
            <person name="Glass J.I."/>
            <person name="Rusch D."/>
            <person name="Podicherti R."/>
            <person name="Tsui H.-C.T."/>
            <person name="Winkler M.E."/>
        </authorList>
    </citation>
    <scope>NUCLEOTIDE SEQUENCE</scope>
</reference>
<dbReference type="InterPro" id="IPR050130">
    <property type="entry name" value="ClpA_ClpB"/>
</dbReference>
<dbReference type="InterPro" id="IPR001270">
    <property type="entry name" value="ClpA/B"/>
</dbReference>
<dbReference type="Pfam" id="PF17871">
    <property type="entry name" value="AAA_lid_9"/>
    <property type="match status" value="1"/>
</dbReference>
<dbReference type="Gene3D" id="1.10.8.60">
    <property type="match status" value="1"/>
</dbReference>
<organism evidence="5">
    <name type="scientific">marine metagenome</name>
    <dbReference type="NCBI Taxonomy" id="408172"/>
    <lineage>
        <taxon>unclassified sequences</taxon>
        <taxon>metagenomes</taxon>
        <taxon>ecological metagenomes</taxon>
    </lineage>
</organism>
<dbReference type="GO" id="GO:0034605">
    <property type="term" value="P:cellular response to heat"/>
    <property type="evidence" value="ECO:0007669"/>
    <property type="project" value="TreeGrafter"/>
</dbReference>
<dbReference type="SUPFAM" id="SSF52540">
    <property type="entry name" value="P-loop containing nucleoside triphosphate hydrolases"/>
    <property type="match status" value="2"/>
</dbReference>
<keyword evidence="3" id="KW-0143">Chaperone</keyword>
<keyword evidence="2" id="KW-0067">ATP-binding</keyword>
<feature type="domain" description="AAA+ ATPase" evidence="4">
    <location>
        <begin position="271"/>
        <end position="441"/>
    </location>
</feature>
<dbReference type="PROSITE" id="PS00870">
    <property type="entry name" value="CLPAB_1"/>
    <property type="match status" value="1"/>
</dbReference>
<dbReference type="InterPro" id="IPR041546">
    <property type="entry name" value="ClpA/ClpB_AAA_lid"/>
</dbReference>
<accession>A0A382ERP4</accession>
<feature type="non-terminal residue" evidence="5">
    <location>
        <position position="1"/>
    </location>
</feature>
<dbReference type="SMART" id="SM00382">
    <property type="entry name" value="AAA"/>
    <property type="match status" value="2"/>
</dbReference>
<dbReference type="CDD" id="cd00009">
    <property type="entry name" value="AAA"/>
    <property type="match status" value="1"/>
</dbReference>
<dbReference type="Pfam" id="PF00004">
    <property type="entry name" value="AAA"/>
    <property type="match status" value="1"/>
</dbReference>
<dbReference type="PANTHER" id="PTHR11638">
    <property type="entry name" value="ATP-DEPENDENT CLP PROTEASE"/>
    <property type="match status" value="1"/>
</dbReference>
<dbReference type="GO" id="GO:0005737">
    <property type="term" value="C:cytoplasm"/>
    <property type="evidence" value="ECO:0007669"/>
    <property type="project" value="TreeGrafter"/>
</dbReference>
<proteinExistence type="predicted"/>
<dbReference type="GO" id="GO:0005524">
    <property type="term" value="F:ATP binding"/>
    <property type="evidence" value="ECO:0007669"/>
    <property type="project" value="UniProtKB-KW"/>
</dbReference>
<dbReference type="PANTHER" id="PTHR11638:SF111">
    <property type="entry name" value="ATP-DEPENDENT CLP PROTEASE ATP-BINDING SUBUNIT CLPA"/>
    <property type="match status" value="1"/>
</dbReference>
<feature type="domain" description="AAA+ ATPase" evidence="4">
    <location>
        <begin position="1"/>
        <end position="137"/>
    </location>
</feature>
<dbReference type="Gene3D" id="3.40.50.300">
    <property type="entry name" value="P-loop containing nucleotide triphosphate hydrolases"/>
    <property type="match status" value="2"/>
</dbReference>